<proteinExistence type="predicted"/>
<dbReference type="EMBL" id="MU277270">
    <property type="protein sequence ID" value="KAI0056137.1"/>
    <property type="molecule type" value="Genomic_DNA"/>
</dbReference>
<name>A0ACB8SIN3_9AGAM</name>
<evidence type="ECO:0000313" key="2">
    <source>
        <dbReference type="Proteomes" id="UP000814140"/>
    </source>
</evidence>
<accession>A0ACB8SIN3</accession>
<reference evidence="1" key="1">
    <citation type="submission" date="2021-03" db="EMBL/GenBank/DDBJ databases">
        <authorList>
            <consortium name="DOE Joint Genome Institute"/>
            <person name="Ahrendt S."/>
            <person name="Looney B.P."/>
            <person name="Miyauchi S."/>
            <person name="Morin E."/>
            <person name="Drula E."/>
            <person name="Courty P.E."/>
            <person name="Chicoki N."/>
            <person name="Fauchery L."/>
            <person name="Kohler A."/>
            <person name="Kuo A."/>
            <person name="Labutti K."/>
            <person name="Pangilinan J."/>
            <person name="Lipzen A."/>
            <person name="Riley R."/>
            <person name="Andreopoulos W."/>
            <person name="He G."/>
            <person name="Johnson J."/>
            <person name="Barry K.W."/>
            <person name="Grigoriev I.V."/>
            <person name="Nagy L."/>
            <person name="Hibbett D."/>
            <person name="Henrissat B."/>
            <person name="Matheny P.B."/>
            <person name="Labbe J."/>
            <person name="Martin F."/>
        </authorList>
    </citation>
    <scope>NUCLEOTIDE SEQUENCE</scope>
    <source>
        <strain evidence="1">HHB10654</strain>
    </source>
</reference>
<organism evidence="1 2">
    <name type="scientific">Artomyces pyxidatus</name>
    <dbReference type="NCBI Taxonomy" id="48021"/>
    <lineage>
        <taxon>Eukaryota</taxon>
        <taxon>Fungi</taxon>
        <taxon>Dikarya</taxon>
        <taxon>Basidiomycota</taxon>
        <taxon>Agaricomycotina</taxon>
        <taxon>Agaricomycetes</taxon>
        <taxon>Russulales</taxon>
        <taxon>Auriscalpiaceae</taxon>
        <taxon>Artomyces</taxon>
    </lineage>
</organism>
<gene>
    <name evidence="1" type="ORF">BV25DRAFT_1814505</name>
</gene>
<evidence type="ECO:0000313" key="1">
    <source>
        <dbReference type="EMBL" id="KAI0056137.1"/>
    </source>
</evidence>
<protein>
    <submittedName>
        <fullName evidence="1">Uncharacterized protein</fullName>
    </submittedName>
</protein>
<sequence>AIAATCTRSYTVKEGDICDEISAANNVSTYQLAVVNPSINSDCSNLVPGSSLCLGYANEDCADTYVVQPDDTCEDLTSSHGLNSTVLYLNNPQLDSACDNLYIGEVICTAKTVQVPAAPANGIIPGTSIPATAYPASPTDGDQLPWCDEI</sequence>
<feature type="non-terminal residue" evidence="1">
    <location>
        <position position="1"/>
    </location>
</feature>
<keyword evidence="2" id="KW-1185">Reference proteome</keyword>
<reference evidence="1" key="2">
    <citation type="journal article" date="2022" name="New Phytol.">
        <title>Evolutionary transition to the ectomycorrhizal habit in the genomes of a hyperdiverse lineage of mushroom-forming fungi.</title>
        <authorList>
            <person name="Looney B."/>
            <person name="Miyauchi S."/>
            <person name="Morin E."/>
            <person name="Drula E."/>
            <person name="Courty P.E."/>
            <person name="Kohler A."/>
            <person name="Kuo A."/>
            <person name="LaButti K."/>
            <person name="Pangilinan J."/>
            <person name="Lipzen A."/>
            <person name="Riley R."/>
            <person name="Andreopoulos W."/>
            <person name="He G."/>
            <person name="Johnson J."/>
            <person name="Nolan M."/>
            <person name="Tritt A."/>
            <person name="Barry K.W."/>
            <person name="Grigoriev I.V."/>
            <person name="Nagy L.G."/>
            <person name="Hibbett D."/>
            <person name="Henrissat B."/>
            <person name="Matheny P.B."/>
            <person name="Labbe J."/>
            <person name="Martin F.M."/>
        </authorList>
    </citation>
    <scope>NUCLEOTIDE SEQUENCE</scope>
    <source>
        <strain evidence="1">HHB10654</strain>
    </source>
</reference>
<comment type="caution">
    <text evidence="1">The sequence shown here is derived from an EMBL/GenBank/DDBJ whole genome shotgun (WGS) entry which is preliminary data.</text>
</comment>
<dbReference type="Proteomes" id="UP000814140">
    <property type="component" value="Unassembled WGS sequence"/>
</dbReference>